<dbReference type="Proteomes" id="UP001597169">
    <property type="component" value="Unassembled WGS sequence"/>
</dbReference>
<evidence type="ECO:0000259" key="3">
    <source>
        <dbReference type="Pfam" id="PF07563"/>
    </source>
</evidence>
<feature type="region of interest" description="Disordered" evidence="1">
    <location>
        <begin position="29"/>
        <end position="58"/>
    </location>
</feature>
<comment type="caution">
    <text evidence="4">The sequence shown here is derived from an EMBL/GenBank/DDBJ whole genome shotgun (WGS) entry which is preliminary data.</text>
</comment>
<evidence type="ECO:0000313" key="4">
    <source>
        <dbReference type="EMBL" id="MFD1130646.1"/>
    </source>
</evidence>
<dbReference type="InterPro" id="IPR011438">
    <property type="entry name" value="DUF1541"/>
</dbReference>
<evidence type="ECO:0000256" key="1">
    <source>
        <dbReference type="SAM" id="MobiDB-lite"/>
    </source>
</evidence>
<gene>
    <name evidence="4" type="ORF">ACFQ3J_21110</name>
</gene>
<name>A0ABW3Q5J2_9BACL</name>
<accession>A0ABW3Q5J2</accession>
<keyword evidence="2" id="KW-0732">Signal</keyword>
<feature type="domain" description="DUF1541" evidence="3">
    <location>
        <begin position="138"/>
        <end position="189"/>
    </location>
</feature>
<organism evidence="4 5">
    <name type="scientific">Paenibacillus provencensis</name>
    <dbReference type="NCBI Taxonomy" id="441151"/>
    <lineage>
        <taxon>Bacteria</taxon>
        <taxon>Bacillati</taxon>
        <taxon>Bacillota</taxon>
        <taxon>Bacilli</taxon>
        <taxon>Bacillales</taxon>
        <taxon>Paenibacillaceae</taxon>
        <taxon>Paenibacillus</taxon>
    </lineage>
</organism>
<dbReference type="PROSITE" id="PS51257">
    <property type="entry name" value="PROKAR_LIPOPROTEIN"/>
    <property type="match status" value="1"/>
</dbReference>
<feature type="signal peptide" evidence="2">
    <location>
        <begin position="1"/>
        <end position="26"/>
    </location>
</feature>
<dbReference type="RefSeq" id="WP_090727196.1">
    <property type="nucleotide sequence ID" value="NZ_JBHTKX010000004.1"/>
</dbReference>
<dbReference type="Pfam" id="PF07563">
    <property type="entry name" value="DUF1541"/>
    <property type="match status" value="2"/>
</dbReference>
<reference evidence="5" key="1">
    <citation type="journal article" date="2019" name="Int. J. Syst. Evol. Microbiol.">
        <title>The Global Catalogue of Microorganisms (GCM) 10K type strain sequencing project: providing services to taxonomists for standard genome sequencing and annotation.</title>
        <authorList>
            <consortium name="The Broad Institute Genomics Platform"/>
            <consortium name="The Broad Institute Genome Sequencing Center for Infectious Disease"/>
            <person name="Wu L."/>
            <person name="Ma J."/>
        </authorList>
    </citation>
    <scope>NUCLEOTIDE SEQUENCE [LARGE SCALE GENOMIC DNA]</scope>
    <source>
        <strain evidence="5">CCUG 53519</strain>
    </source>
</reference>
<keyword evidence="5" id="KW-1185">Reference proteome</keyword>
<evidence type="ECO:0000313" key="5">
    <source>
        <dbReference type="Proteomes" id="UP001597169"/>
    </source>
</evidence>
<dbReference type="Gene3D" id="2.30.30.1210">
    <property type="entry name" value="Domain of unknown function DUF1541"/>
    <property type="match status" value="1"/>
</dbReference>
<protein>
    <submittedName>
        <fullName evidence="4">YdhK family protein</fullName>
    </submittedName>
</protein>
<proteinExistence type="predicted"/>
<dbReference type="EMBL" id="JBHTKX010000004">
    <property type="protein sequence ID" value="MFD1130646.1"/>
    <property type="molecule type" value="Genomic_DNA"/>
</dbReference>
<evidence type="ECO:0000256" key="2">
    <source>
        <dbReference type="SAM" id="SignalP"/>
    </source>
</evidence>
<feature type="domain" description="DUF1541" evidence="3">
    <location>
        <begin position="74"/>
        <end position="125"/>
    </location>
</feature>
<feature type="chain" id="PRO_5046951369" evidence="2">
    <location>
        <begin position="27"/>
        <end position="197"/>
    </location>
</feature>
<feature type="compositionally biased region" description="Polar residues" evidence="1">
    <location>
        <begin position="29"/>
        <end position="44"/>
    </location>
</feature>
<sequence>MFKNKKLMIGIITLITALMLSACGGANDENQNGNTDMNQGTEENTGMDHSEMNHSTSGEVPEYLKEAENPKYPVGTKAIIKEGHMEGMKGAEATIVGAYDTTAYAISYTPTTGGEPVENHKWVIHEELIDAGEEPLAPGAEVQTEASHMEGMEGATVKIDSAERTTVYMIDFTPTTGSEEVKNHKWVTENELAPAAE</sequence>